<evidence type="ECO:0000256" key="2">
    <source>
        <dbReference type="ARBA" id="ARBA00006921"/>
    </source>
</evidence>
<evidence type="ECO:0000256" key="1">
    <source>
        <dbReference type="ARBA" id="ARBA00004141"/>
    </source>
</evidence>
<dbReference type="PANTHER" id="PTHR12483:SF73">
    <property type="entry name" value="COPPER TRANSPORT PROTEIN CTR3"/>
    <property type="match status" value="1"/>
</dbReference>
<dbReference type="PANTHER" id="PTHR12483">
    <property type="entry name" value="SOLUTE CARRIER FAMILY 31 COPPER TRANSPORTERS"/>
    <property type="match status" value="1"/>
</dbReference>
<proteinExistence type="inferred from homology"/>
<dbReference type="AlphaFoldDB" id="A0A8E2EKW5"/>
<keyword evidence="3 6" id="KW-0812">Transmembrane</keyword>
<dbReference type="GO" id="GO:0005375">
    <property type="term" value="F:copper ion transmembrane transporter activity"/>
    <property type="evidence" value="ECO:0007669"/>
    <property type="project" value="UniProtKB-UniRule"/>
</dbReference>
<keyword evidence="5 6" id="KW-0472">Membrane</keyword>
<sequence>MAKSWHITSKGMFAGTCIGITLLVMVLELFRRLAKEYDRLILQTHIRKTAAKQPSAAANSYEDNNQPKNVITISNQNVPVAQIHFRPTVLQQMVRALLHMIQFAIAYLVMLLAMYYNGYLIISIFIGSYIGSFIFSWESISIEPGRNDVTVHCG</sequence>
<evidence type="ECO:0000256" key="3">
    <source>
        <dbReference type="ARBA" id="ARBA00022692"/>
    </source>
</evidence>
<gene>
    <name evidence="7" type="ORF">K432DRAFT_400075</name>
</gene>
<comment type="subcellular location">
    <subcellularLocation>
        <location evidence="1 6">Membrane</location>
        <topology evidence="1 6">Multi-pass membrane protein</topology>
    </subcellularLocation>
</comment>
<organism evidence="7 8">
    <name type="scientific">Lepidopterella palustris CBS 459.81</name>
    <dbReference type="NCBI Taxonomy" id="1314670"/>
    <lineage>
        <taxon>Eukaryota</taxon>
        <taxon>Fungi</taxon>
        <taxon>Dikarya</taxon>
        <taxon>Ascomycota</taxon>
        <taxon>Pezizomycotina</taxon>
        <taxon>Dothideomycetes</taxon>
        <taxon>Pleosporomycetidae</taxon>
        <taxon>Mytilinidiales</taxon>
        <taxon>Argynnaceae</taxon>
        <taxon>Lepidopterella</taxon>
    </lineage>
</organism>
<evidence type="ECO:0000313" key="8">
    <source>
        <dbReference type="Proteomes" id="UP000250266"/>
    </source>
</evidence>
<keyword evidence="6" id="KW-0186">Copper</keyword>
<evidence type="ECO:0000256" key="4">
    <source>
        <dbReference type="ARBA" id="ARBA00022989"/>
    </source>
</evidence>
<feature type="transmembrane region" description="Helical" evidence="6">
    <location>
        <begin position="12"/>
        <end position="30"/>
    </location>
</feature>
<keyword evidence="6" id="KW-0406">Ion transport</keyword>
<keyword evidence="6" id="KW-0187">Copper transport</keyword>
<accession>A0A8E2EKW5</accession>
<evidence type="ECO:0000256" key="6">
    <source>
        <dbReference type="RuleBase" id="RU367022"/>
    </source>
</evidence>
<dbReference type="EMBL" id="KV744815">
    <property type="protein sequence ID" value="OCK85691.1"/>
    <property type="molecule type" value="Genomic_DNA"/>
</dbReference>
<dbReference type="GO" id="GO:0016020">
    <property type="term" value="C:membrane"/>
    <property type="evidence" value="ECO:0007669"/>
    <property type="project" value="UniProtKB-SubCell"/>
</dbReference>
<dbReference type="Pfam" id="PF04145">
    <property type="entry name" value="Ctr"/>
    <property type="match status" value="1"/>
</dbReference>
<name>A0A8E2EKW5_9PEZI</name>
<evidence type="ECO:0000256" key="5">
    <source>
        <dbReference type="ARBA" id="ARBA00023136"/>
    </source>
</evidence>
<keyword evidence="6" id="KW-0813">Transport</keyword>
<reference evidence="7 8" key="1">
    <citation type="journal article" date="2016" name="Nat. Commun.">
        <title>Ectomycorrhizal ecology is imprinted in the genome of the dominant symbiotic fungus Cenococcum geophilum.</title>
        <authorList>
            <consortium name="DOE Joint Genome Institute"/>
            <person name="Peter M."/>
            <person name="Kohler A."/>
            <person name="Ohm R.A."/>
            <person name="Kuo A."/>
            <person name="Krutzmann J."/>
            <person name="Morin E."/>
            <person name="Arend M."/>
            <person name="Barry K.W."/>
            <person name="Binder M."/>
            <person name="Choi C."/>
            <person name="Clum A."/>
            <person name="Copeland A."/>
            <person name="Grisel N."/>
            <person name="Haridas S."/>
            <person name="Kipfer T."/>
            <person name="LaButti K."/>
            <person name="Lindquist E."/>
            <person name="Lipzen A."/>
            <person name="Maire R."/>
            <person name="Meier B."/>
            <person name="Mihaltcheva S."/>
            <person name="Molinier V."/>
            <person name="Murat C."/>
            <person name="Poggeler S."/>
            <person name="Quandt C.A."/>
            <person name="Sperisen C."/>
            <person name="Tritt A."/>
            <person name="Tisserant E."/>
            <person name="Crous P.W."/>
            <person name="Henrissat B."/>
            <person name="Nehls U."/>
            <person name="Egli S."/>
            <person name="Spatafora J.W."/>
            <person name="Grigoriev I.V."/>
            <person name="Martin F.M."/>
        </authorList>
    </citation>
    <scope>NUCLEOTIDE SEQUENCE [LARGE SCALE GENOMIC DNA]</scope>
    <source>
        <strain evidence="7 8">CBS 459.81</strain>
    </source>
</reference>
<comment type="similarity">
    <text evidence="2 6">Belongs to the copper transporter (Ctr) (TC 1.A.56) family. SLC31A subfamily.</text>
</comment>
<dbReference type="OrthoDB" id="161814at2759"/>
<protein>
    <recommendedName>
        <fullName evidence="6">Copper transport protein</fullName>
    </recommendedName>
</protein>
<dbReference type="InterPro" id="IPR007274">
    <property type="entry name" value="Cop_transporter"/>
</dbReference>
<evidence type="ECO:0000313" key="7">
    <source>
        <dbReference type="EMBL" id="OCK85691.1"/>
    </source>
</evidence>
<keyword evidence="8" id="KW-1185">Reference proteome</keyword>
<dbReference type="Proteomes" id="UP000250266">
    <property type="component" value="Unassembled WGS sequence"/>
</dbReference>
<keyword evidence="4 6" id="KW-1133">Transmembrane helix</keyword>